<comment type="function">
    <text evidence="6">Methyltransferase required for the conversion of demethylmenaquinol (DMKH2) to menaquinol (MKH2) and the conversion of 2-polyprenyl-6-methoxy-1,4-benzoquinol (DDMQH2) to 2-polyprenyl-3-methyl-6-methoxy-1,4-benzoquinol (DMQH2).</text>
</comment>
<comment type="similarity">
    <text evidence="6">Belongs to the class I-like SAM-binding methyltransferase superfamily. MenG/UbiE family.</text>
</comment>
<dbReference type="GO" id="GO:0043770">
    <property type="term" value="F:demethylmenaquinone methyltransferase activity"/>
    <property type="evidence" value="ECO:0007669"/>
    <property type="project" value="UniProtKB-UniRule"/>
</dbReference>
<dbReference type="EC" id="2.1.1.163" evidence="6"/>
<organism evidence="8 9">
    <name type="scientific">Roseospira navarrensis</name>
    <dbReference type="NCBI Taxonomy" id="140058"/>
    <lineage>
        <taxon>Bacteria</taxon>
        <taxon>Pseudomonadati</taxon>
        <taxon>Pseudomonadota</taxon>
        <taxon>Alphaproteobacteria</taxon>
        <taxon>Rhodospirillales</taxon>
        <taxon>Rhodospirillaceae</taxon>
        <taxon>Roseospira</taxon>
    </lineage>
</organism>
<proteinExistence type="inferred from homology"/>
<gene>
    <name evidence="6" type="primary">ubiE</name>
    <name evidence="8" type="ORF">GHC57_14465</name>
</gene>
<evidence type="ECO:0000256" key="3">
    <source>
        <dbReference type="ARBA" id="ARBA00022679"/>
    </source>
</evidence>
<dbReference type="PANTHER" id="PTHR43591">
    <property type="entry name" value="METHYLTRANSFERASE"/>
    <property type="match status" value="1"/>
</dbReference>
<dbReference type="PROSITE" id="PS01183">
    <property type="entry name" value="UBIE_1"/>
    <property type="match status" value="1"/>
</dbReference>
<evidence type="ECO:0000256" key="1">
    <source>
        <dbReference type="ARBA" id="ARBA00022428"/>
    </source>
</evidence>
<dbReference type="InterPro" id="IPR004033">
    <property type="entry name" value="UbiE/COQ5_MeTrFase"/>
</dbReference>
<dbReference type="CDD" id="cd02440">
    <property type="entry name" value="AdoMet_MTases"/>
    <property type="match status" value="1"/>
</dbReference>
<dbReference type="GO" id="GO:0008425">
    <property type="term" value="F:2-methoxy-6-polyprenyl-1,4-benzoquinol methyltransferase activity"/>
    <property type="evidence" value="ECO:0007669"/>
    <property type="project" value="UniProtKB-UniRule"/>
</dbReference>
<dbReference type="Proteomes" id="UP000434582">
    <property type="component" value="Unassembled WGS sequence"/>
</dbReference>
<keyword evidence="8" id="KW-0830">Ubiquinone</keyword>
<dbReference type="UniPathway" id="UPA00079">
    <property type="reaction ID" value="UER00169"/>
</dbReference>
<evidence type="ECO:0000313" key="9">
    <source>
        <dbReference type="Proteomes" id="UP000434582"/>
    </source>
</evidence>
<feature type="binding site" evidence="6">
    <location>
        <position position="99"/>
    </location>
    <ligand>
        <name>S-adenosyl-L-methionine</name>
        <dbReference type="ChEBI" id="CHEBI:59789"/>
    </ligand>
</feature>
<keyword evidence="2 6" id="KW-0489">Methyltransferase</keyword>
<dbReference type="AlphaFoldDB" id="A0A7X1ZFQ0"/>
<dbReference type="NCBIfam" id="TIGR01934">
    <property type="entry name" value="MenG_MenH_UbiE"/>
    <property type="match status" value="1"/>
</dbReference>
<dbReference type="HAMAP" id="MF_01813">
    <property type="entry name" value="MenG_UbiE_methyltr"/>
    <property type="match status" value="1"/>
</dbReference>
<evidence type="ECO:0000313" key="8">
    <source>
        <dbReference type="EMBL" id="MQX37723.1"/>
    </source>
</evidence>
<dbReference type="GO" id="GO:0009060">
    <property type="term" value="P:aerobic respiration"/>
    <property type="evidence" value="ECO:0007669"/>
    <property type="project" value="UniProtKB-UniRule"/>
</dbReference>
<dbReference type="Pfam" id="PF01209">
    <property type="entry name" value="Ubie_methyltran"/>
    <property type="match status" value="1"/>
</dbReference>
<dbReference type="GO" id="GO:0009234">
    <property type="term" value="P:menaquinone biosynthetic process"/>
    <property type="evidence" value="ECO:0007669"/>
    <property type="project" value="UniProtKB-UniRule"/>
</dbReference>
<reference evidence="8 9" key="1">
    <citation type="submission" date="2019-10" db="EMBL/GenBank/DDBJ databases">
        <title>Draft whole-genome sequence of the purple nonsulfur photosynthetic bacterium Roseospira navarrensis DSM 15114.</title>
        <authorList>
            <person name="Kyndt J.A."/>
            <person name="Meyer T.E."/>
        </authorList>
    </citation>
    <scope>NUCLEOTIDE SEQUENCE [LARGE SCALE GENOMIC DNA]</scope>
    <source>
        <strain evidence="8 9">DSM 15114</strain>
    </source>
</reference>
<dbReference type="PROSITE" id="PS51608">
    <property type="entry name" value="SAM_MT_UBIE"/>
    <property type="match status" value="1"/>
</dbReference>
<keyword evidence="4 6" id="KW-0831">Ubiquinone biosynthesis</keyword>
<protein>
    <recommendedName>
        <fullName evidence="6">Ubiquinone/menaquinone biosynthesis C-methyltransferase UbiE</fullName>
        <ecNumber evidence="6">2.1.1.163</ecNumber>
        <ecNumber evidence="6">2.1.1.201</ecNumber>
    </recommendedName>
    <alternativeName>
        <fullName evidence="6">2-methoxy-6-polyprenyl-1,4-benzoquinol methylase</fullName>
    </alternativeName>
    <alternativeName>
        <fullName evidence="6">Demethylmenaquinone methyltransferase</fullName>
    </alternativeName>
</protein>
<comment type="caution">
    <text evidence="6">Lacks conserved residue(s) required for the propagation of feature annotation.</text>
</comment>
<keyword evidence="5 6" id="KW-0949">S-adenosyl-L-methionine</keyword>
<evidence type="ECO:0000256" key="7">
    <source>
        <dbReference type="SAM" id="MobiDB-lite"/>
    </source>
</evidence>
<comment type="pathway">
    <text evidence="6">Cofactor biosynthesis; ubiquinone biosynthesis.</text>
</comment>
<dbReference type="UniPathway" id="UPA00232"/>
<dbReference type="OrthoDB" id="9808140at2"/>
<feature type="binding site" evidence="6">
    <location>
        <position position="81"/>
    </location>
    <ligand>
        <name>S-adenosyl-L-methionine</name>
        <dbReference type="ChEBI" id="CHEBI:59789"/>
    </ligand>
</feature>
<evidence type="ECO:0000256" key="5">
    <source>
        <dbReference type="ARBA" id="ARBA00022691"/>
    </source>
</evidence>
<dbReference type="SUPFAM" id="SSF53335">
    <property type="entry name" value="S-adenosyl-L-methionine-dependent methyltransferases"/>
    <property type="match status" value="1"/>
</dbReference>
<feature type="region of interest" description="Disordered" evidence="7">
    <location>
        <begin position="1"/>
        <end position="27"/>
    </location>
</feature>
<accession>A0A7X1ZFQ0</accession>
<keyword evidence="3 6" id="KW-0808">Transferase</keyword>
<comment type="caution">
    <text evidence="8">The sequence shown here is derived from an EMBL/GenBank/DDBJ whole genome shotgun (WGS) entry which is preliminary data.</text>
</comment>
<comment type="catalytic activity">
    <reaction evidence="6">
        <text>a 2-methoxy-6-(all-trans-polyprenyl)benzene-1,4-diol + S-adenosyl-L-methionine = a 5-methoxy-2-methyl-3-(all-trans-polyprenyl)benzene-1,4-diol + S-adenosyl-L-homocysteine + H(+)</text>
        <dbReference type="Rhea" id="RHEA:28286"/>
        <dbReference type="Rhea" id="RHEA-COMP:10858"/>
        <dbReference type="Rhea" id="RHEA-COMP:10859"/>
        <dbReference type="ChEBI" id="CHEBI:15378"/>
        <dbReference type="ChEBI" id="CHEBI:57856"/>
        <dbReference type="ChEBI" id="CHEBI:59789"/>
        <dbReference type="ChEBI" id="CHEBI:84166"/>
        <dbReference type="ChEBI" id="CHEBI:84167"/>
        <dbReference type="EC" id="2.1.1.201"/>
    </reaction>
</comment>
<comment type="catalytic activity">
    <reaction evidence="6">
        <text>a 2-demethylmenaquinol + S-adenosyl-L-methionine = a menaquinol + S-adenosyl-L-homocysteine + H(+)</text>
        <dbReference type="Rhea" id="RHEA:42640"/>
        <dbReference type="Rhea" id="RHEA-COMP:9539"/>
        <dbReference type="Rhea" id="RHEA-COMP:9563"/>
        <dbReference type="ChEBI" id="CHEBI:15378"/>
        <dbReference type="ChEBI" id="CHEBI:18151"/>
        <dbReference type="ChEBI" id="CHEBI:55437"/>
        <dbReference type="ChEBI" id="CHEBI:57856"/>
        <dbReference type="ChEBI" id="CHEBI:59789"/>
        <dbReference type="EC" id="2.1.1.163"/>
    </reaction>
</comment>
<dbReference type="EC" id="2.1.1.201" evidence="6"/>
<evidence type="ECO:0000256" key="4">
    <source>
        <dbReference type="ARBA" id="ARBA00022688"/>
    </source>
</evidence>
<evidence type="ECO:0000256" key="2">
    <source>
        <dbReference type="ARBA" id="ARBA00022603"/>
    </source>
</evidence>
<dbReference type="InterPro" id="IPR029063">
    <property type="entry name" value="SAM-dependent_MTases_sf"/>
</dbReference>
<dbReference type="GO" id="GO:0032259">
    <property type="term" value="P:methylation"/>
    <property type="evidence" value="ECO:0007669"/>
    <property type="project" value="UniProtKB-KW"/>
</dbReference>
<dbReference type="EMBL" id="WIVE01000053">
    <property type="protein sequence ID" value="MQX37723.1"/>
    <property type="molecule type" value="Genomic_DNA"/>
</dbReference>
<keyword evidence="9" id="KW-1185">Reference proteome</keyword>
<sequence>MTQTPAPPNGGAQPTDPGPTGDAHPQDPARIRAMFNAIAPRYDTMNDMMSWGVHRGWKTKLCKMAGKPVGRGLALDLAGGTGDVADRLADAGWAVVVCDPSEGMMGIGRKKKAGPRVRWVGGMGEALPFADATFDLVTVAFGLRNMRDREGALREIARVLVPGGRFLCLEFSQPWRLIRAPYTAYSRRTIPRVGAAVAGRPEAYQYLVDSIQAFPDRPTVSGWLEQAGLTDIKVRTVSMGIAAIHDGRRPAP</sequence>
<name>A0A7X1ZFQ0_9PROT</name>
<comment type="pathway">
    <text evidence="6">Quinol/quinone metabolism; menaquinone biosynthesis; menaquinol from 1,4-dihydroxy-2-naphthoate: step 2/2.</text>
</comment>
<evidence type="ECO:0000256" key="6">
    <source>
        <dbReference type="HAMAP-Rule" id="MF_01813"/>
    </source>
</evidence>
<dbReference type="PANTHER" id="PTHR43591:SF24">
    <property type="entry name" value="2-METHOXY-6-POLYPRENYL-1,4-BENZOQUINOL METHYLASE, MITOCHONDRIAL"/>
    <property type="match status" value="1"/>
</dbReference>
<dbReference type="RefSeq" id="WP_153345474.1">
    <property type="nucleotide sequence ID" value="NZ_WIVE01000053.1"/>
</dbReference>
<dbReference type="InterPro" id="IPR023576">
    <property type="entry name" value="UbiE/COQ5_MeTrFase_CS"/>
</dbReference>
<keyword evidence="1 6" id="KW-0474">Menaquinone biosynthesis</keyword>
<dbReference type="Gene3D" id="3.40.50.150">
    <property type="entry name" value="Vaccinia Virus protein VP39"/>
    <property type="match status" value="1"/>
</dbReference>